<keyword evidence="4" id="KW-0378">Hydrolase</keyword>
<proteinExistence type="predicted"/>
<dbReference type="InterPro" id="IPR001108">
    <property type="entry name" value="Peptidase_A22A"/>
</dbReference>
<evidence type="ECO:0000256" key="2">
    <source>
        <dbReference type="ARBA" id="ARBA00014662"/>
    </source>
</evidence>
<dbReference type="GO" id="GO:0016485">
    <property type="term" value="P:protein processing"/>
    <property type="evidence" value="ECO:0007669"/>
    <property type="project" value="InterPro"/>
</dbReference>
<evidence type="ECO:0000256" key="7">
    <source>
        <dbReference type="SAM" id="MobiDB-lite"/>
    </source>
</evidence>
<feature type="compositionally biased region" description="Basic and acidic residues" evidence="7">
    <location>
        <begin position="17"/>
        <end position="33"/>
    </location>
</feature>
<evidence type="ECO:0000256" key="1">
    <source>
        <dbReference type="ARBA" id="ARBA00004127"/>
    </source>
</evidence>
<dbReference type="Pfam" id="PF01080">
    <property type="entry name" value="Presenilin"/>
    <property type="match status" value="1"/>
</dbReference>
<feature type="region of interest" description="Disordered" evidence="7">
    <location>
        <begin position="1"/>
        <end position="160"/>
    </location>
</feature>
<feature type="transmembrane region" description="Helical" evidence="8">
    <location>
        <begin position="320"/>
        <end position="337"/>
    </location>
</feature>
<dbReference type="GO" id="GO:0070765">
    <property type="term" value="C:gamma-secretase complex"/>
    <property type="evidence" value="ECO:0007669"/>
    <property type="project" value="TreeGrafter"/>
</dbReference>
<evidence type="ECO:0000256" key="3">
    <source>
        <dbReference type="ARBA" id="ARBA00022692"/>
    </source>
</evidence>
<comment type="caution">
    <text evidence="9">The sequence shown here is derived from an EMBL/GenBank/DDBJ whole genome shotgun (WGS) entry which is preliminary data.</text>
</comment>
<evidence type="ECO:0000256" key="4">
    <source>
        <dbReference type="ARBA" id="ARBA00022801"/>
    </source>
</evidence>
<keyword evidence="3 8" id="KW-0812">Transmembrane</keyword>
<feature type="transmembrane region" description="Helical" evidence="8">
    <location>
        <begin position="290"/>
        <end position="308"/>
    </location>
</feature>
<keyword evidence="5 8" id="KW-1133">Transmembrane helix</keyword>
<feature type="compositionally biased region" description="Low complexity" evidence="7">
    <location>
        <begin position="47"/>
        <end position="59"/>
    </location>
</feature>
<evidence type="ECO:0000256" key="6">
    <source>
        <dbReference type="ARBA" id="ARBA00023136"/>
    </source>
</evidence>
<dbReference type="GO" id="GO:0034205">
    <property type="term" value="P:amyloid-beta formation"/>
    <property type="evidence" value="ECO:0007669"/>
    <property type="project" value="TreeGrafter"/>
</dbReference>
<comment type="subcellular location">
    <subcellularLocation>
        <location evidence="1">Endomembrane system</location>
        <topology evidence="1">Multi-pass membrane protein</topology>
    </subcellularLocation>
</comment>
<dbReference type="SMART" id="SM00730">
    <property type="entry name" value="PSN"/>
    <property type="match status" value="1"/>
</dbReference>
<gene>
    <name evidence="9" type="ORF">D5F01_LYC00063</name>
</gene>
<dbReference type="InterPro" id="IPR006639">
    <property type="entry name" value="Preselin/SPP"/>
</dbReference>
<dbReference type="GO" id="GO:0042500">
    <property type="term" value="F:aspartic endopeptidase activity, intramembrane cleaving"/>
    <property type="evidence" value="ECO:0007669"/>
    <property type="project" value="InterPro"/>
</dbReference>
<sequence>MNRRASLIPNQSVHTGTGREEAAKRAEERRAPPDQELTQSSRILQIRSSPRAAGSSRSGAHPEQQDPPDQELTQQQDPPAEGGRRKRAAMNASDSDDDSYNERTALVQSENPVVPSYRPEPDLNPPSDTPPKRSGVTRRAGPAAMDGGGGGSVGGSDQDVDADDEELTLKYGAKHVIMLFIPVTLCMVVVVATIKSVSFYTEKTDQQLIYTPFTENTPSVGRRLLNSVLNTIIMISVIVVMTIFLVVLYKYRCYKFIHGWLILSSLMLLFWFSFMYLGEVFKTYNLAVDYPTVGVIIWNFGAVGMICIHWKGPLQLQQAYLILISALMALVFIKYLPEWSAWVILGAISVYGEWPCETFTVPKEDVTCTPRLLASPECR</sequence>
<dbReference type="GO" id="GO:0007219">
    <property type="term" value="P:Notch signaling pathway"/>
    <property type="evidence" value="ECO:0007669"/>
    <property type="project" value="TreeGrafter"/>
</dbReference>
<feature type="transmembrane region" description="Helical" evidence="8">
    <location>
        <begin position="228"/>
        <end position="249"/>
    </location>
</feature>
<feature type="transmembrane region" description="Helical" evidence="8">
    <location>
        <begin position="176"/>
        <end position="194"/>
    </location>
</feature>
<dbReference type="EMBL" id="REGW02000001">
    <property type="protein sequence ID" value="KAE8299939.1"/>
    <property type="molecule type" value="Genomic_DNA"/>
</dbReference>
<keyword evidence="10" id="KW-1185">Reference proteome</keyword>
<evidence type="ECO:0000256" key="5">
    <source>
        <dbReference type="ARBA" id="ARBA00022989"/>
    </source>
</evidence>
<keyword evidence="6 8" id="KW-0472">Membrane</keyword>
<dbReference type="PANTHER" id="PTHR10202">
    <property type="entry name" value="PRESENILIN"/>
    <property type="match status" value="1"/>
</dbReference>
<name>A0A6G0J835_LARCR</name>
<accession>A0A6G0J835</accession>
<dbReference type="AlphaFoldDB" id="A0A6G0J835"/>
<dbReference type="GO" id="GO:0006509">
    <property type="term" value="P:membrane protein ectodomain proteolysis"/>
    <property type="evidence" value="ECO:0007669"/>
    <property type="project" value="TreeGrafter"/>
</dbReference>
<evidence type="ECO:0000256" key="8">
    <source>
        <dbReference type="SAM" id="Phobius"/>
    </source>
</evidence>
<evidence type="ECO:0000313" key="9">
    <source>
        <dbReference type="EMBL" id="KAE8299939.1"/>
    </source>
</evidence>
<feature type="transmembrane region" description="Helical" evidence="8">
    <location>
        <begin position="256"/>
        <end position="278"/>
    </location>
</feature>
<dbReference type="GO" id="GO:0055074">
    <property type="term" value="P:calcium ion homeostasis"/>
    <property type="evidence" value="ECO:0007669"/>
    <property type="project" value="TreeGrafter"/>
</dbReference>
<protein>
    <recommendedName>
        <fullName evidence="2">Presenilin-2</fullName>
    </recommendedName>
</protein>
<organism evidence="9 10">
    <name type="scientific">Larimichthys crocea</name>
    <name type="common">Large yellow croaker</name>
    <name type="synonym">Pseudosciaena crocea</name>
    <dbReference type="NCBI Taxonomy" id="215358"/>
    <lineage>
        <taxon>Eukaryota</taxon>
        <taxon>Metazoa</taxon>
        <taxon>Chordata</taxon>
        <taxon>Craniata</taxon>
        <taxon>Vertebrata</taxon>
        <taxon>Euteleostomi</taxon>
        <taxon>Actinopterygii</taxon>
        <taxon>Neopterygii</taxon>
        <taxon>Teleostei</taxon>
        <taxon>Neoteleostei</taxon>
        <taxon>Acanthomorphata</taxon>
        <taxon>Eupercaria</taxon>
        <taxon>Sciaenidae</taxon>
        <taxon>Larimichthys</taxon>
    </lineage>
</organism>
<evidence type="ECO:0000313" key="10">
    <source>
        <dbReference type="Proteomes" id="UP000424527"/>
    </source>
</evidence>
<dbReference type="PANTHER" id="PTHR10202:SF24">
    <property type="entry name" value="PRESENILIN-2"/>
    <property type="match status" value="1"/>
</dbReference>
<dbReference type="GO" id="GO:0012505">
    <property type="term" value="C:endomembrane system"/>
    <property type="evidence" value="ECO:0007669"/>
    <property type="project" value="UniProtKB-SubCell"/>
</dbReference>
<reference evidence="9 10" key="1">
    <citation type="submission" date="2019-07" db="EMBL/GenBank/DDBJ databases">
        <title>Chromosome genome assembly for large yellow croaker.</title>
        <authorList>
            <person name="Xiao S."/>
        </authorList>
    </citation>
    <scope>NUCLEOTIDE SEQUENCE [LARGE SCALE GENOMIC DNA]</scope>
    <source>
        <strain evidence="9">JMULYC20181020</strain>
        <tissue evidence="9">Muscle</tissue>
    </source>
</reference>
<dbReference type="Proteomes" id="UP000424527">
    <property type="component" value="Unassembled WGS sequence"/>
</dbReference>